<dbReference type="GO" id="GO:0006508">
    <property type="term" value="P:proteolysis"/>
    <property type="evidence" value="ECO:0007669"/>
    <property type="project" value="UniProtKB-KW"/>
</dbReference>
<keyword evidence="3" id="KW-0378">Hydrolase</keyword>
<dbReference type="SUPFAM" id="SSF54001">
    <property type="entry name" value="Cysteine proteinases"/>
    <property type="match status" value="1"/>
</dbReference>
<dbReference type="PANTHER" id="PTHR47053">
    <property type="entry name" value="MUREIN DD-ENDOPEPTIDASE MEPH-RELATED"/>
    <property type="match status" value="1"/>
</dbReference>
<dbReference type="InterPro" id="IPR000064">
    <property type="entry name" value="NLP_P60_dom"/>
</dbReference>
<dbReference type="Proteomes" id="UP000186720">
    <property type="component" value="Unassembled WGS sequence"/>
</dbReference>
<dbReference type="InterPro" id="IPR038765">
    <property type="entry name" value="Papain-like_cys_pep_sf"/>
</dbReference>
<comment type="similarity">
    <text evidence="1">Belongs to the peptidase C40 family.</text>
</comment>
<proteinExistence type="inferred from homology"/>
<protein>
    <submittedName>
        <fullName evidence="6">Putative endopeptidase NlpC</fullName>
    </submittedName>
</protein>
<comment type="caution">
    <text evidence="6">The sequence shown here is derived from an EMBL/GenBank/DDBJ whole genome shotgun (WGS) entry which is preliminary data.</text>
</comment>
<sequence>MEYGISNLAIIPMRKEAREQSEMVSQLLFGEVYEIMERTEKWARIIAAHDGYEGWMSVNQITAITESEYLQFAADTLLTNKAISAIVKQSDSTLVYIPFGSLLPGVTNGLLKIGEERYEVSNTTATGVDLLALAQSFLNTPYLWGGRTHFGIDCSGLVQAVFRQRGLTLKRDAYLQAEEGTVVDFLPEVKPGDVAFFDNDEGRIVHVGIMMNNEQIIHASGRVKIERMDGQGIYSEEFKRYTHKLRIIKRFT</sequence>
<name>A0A1Q5ZZ92_9SPHI</name>
<evidence type="ECO:0000313" key="7">
    <source>
        <dbReference type="Proteomes" id="UP000186720"/>
    </source>
</evidence>
<dbReference type="PROSITE" id="PS51935">
    <property type="entry name" value="NLPC_P60"/>
    <property type="match status" value="1"/>
</dbReference>
<feature type="domain" description="NlpC/P60" evidence="5">
    <location>
        <begin position="124"/>
        <end position="252"/>
    </location>
</feature>
<evidence type="ECO:0000259" key="5">
    <source>
        <dbReference type="PROSITE" id="PS51935"/>
    </source>
</evidence>
<evidence type="ECO:0000256" key="1">
    <source>
        <dbReference type="ARBA" id="ARBA00007074"/>
    </source>
</evidence>
<dbReference type="Gene3D" id="2.30.30.40">
    <property type="entry name" value="SH3 Domains"/>
    <property type="match status" value="1"/>
</dbReference>
<evidence type="ECO:0000256" key="3">
    <source>
        <dbReference type="ARBA" id="ARBA00022801"/>
    </source>
</evidence>
<dbReference type="GO" id="GO:0008234">
    <property type="term" value="F:cysteine-type peptidase activity"/>
    <property type="evidence" value="ECO:0007669"/>
    <property type="project" value="UniProtKB-KW"/>
</dbReference>
<dbReference type="InterPro" id="IPR041382">
    <property type="entry name" value="SH3_16"/>
</dbReference>
<dbReference type="InterPro" id="IPR051202">
    <property type="entry name" value="Peptidase_C40"/>
</dbReference>
<dbReference type="STRING" id="1302689.RG47T_2521"/>
<dbReference type="RefSeq" id="WP_074489727.1">
    <property type="nucleotide sequence ID" value="NZ_FPAM01000005.1"/>
</dbReference>
<evidence type="ECO:0000256" key="4">
    <source>
        <dbReference type="ARBA" id="ARBA00022807"/>
    </source>
</evidence>
<evidence type="ECO:0000313" key="6">
    <source>
        <dbReference type="EMBL" id="OKS87062.1"/>
    </source>
</evidence>
<dbReference type="PANTHER" id="PTHR47053:SF1">
    <property type="entry name" value="MUREIN DD-ENDOPEPTIDASE MEPH-RELATED"/>
    <property type="match status" value="1"/>
</dbReference>
<organism evidence="6 7">
    <name type="scientific">Mucilaginibacter polytrichastri</name>
    <dbReference type="NCBI Taxonomy" id="1302689"/>
    <lineage>
        <taxon>Bacteria</taxon>
        <taxon>Pseudomonadati</taxon>
        <taxon>Bacteroidota</taxon>
        <taxon>Sphingobacteriia</taxon>
        <taxon>Sphingobacteriales</taxon>
        <taxon>Sphingobacteriaceae</taxon>
        <taxon>Mucilaginibacter</taxon>
    </lineage>
</organism>
<dbReference type="AlphaFoldDB" id="A0A1Q5ZZ92"/>
<keyword evidence="4" id="KW-0788">Thiol protease</keyword>
<reference evidence="6 7" key="1">
    <citation type="submission" date="2016-11" db="EMBL/GenBank/DDBJ databases">
        <title>Whole Genome Sequencing of Mucilaginibacter polytrichastri RG4-7(T) isolated from the moss sample.</title>
        <authorList>
            <person name="Li Y."/>
        </authorList>
    </citation>
    <scope>NUCLEOTIDE SEQUENCE [LARGE SCALE GENOMIC DNA]</scope>
    <source>
        <strain evidence="6 7">RG4-7</strain>
    </source>
</reference>
<dbReference type="Gene3D" id="3.90.1720.10">
    <property type="entry name" value="endopeptidase domain like (from Nostoc punctiforme)"/>
    <property type="match status" value="1"/>
</dbReference>
<dbReference type="OrthoDB" id="9813368at2"/>
<dbReference type="Pfam" id="PF00877">
    <property type="entry name" value="NLPC_P60"/>
    <property type="match status" value="1"/>
</dbReference>
<dbReference type="EMBL" id="MPPL01000001">
    <property type="protein sequence ID" value="OKS87062.1"/>
    <property type="molecule type" value="Genomic_DNA"/>
</dbReference>
<dbReference type="Pfam" id="PF18348">
    <property type="entry name" value="SH3_16"/>
    <property type="match status" value="1"/>
</dbReference>
<keyword evidence="7" id="KW-1185">Reference proteome</keyword>
<keyword evidence="2" id="KW-0645">Protease</keyword>
<accession>A0A1Q5ZZ92</accession>
<gene>
    <name evidence="6" type="ORF">RG47T_2521</name>
</gene>
<evidence type="ECO:0000256" key="2">
    <source>
        <dbReference type="ARBA" id="ARBA00022670"/>
    </source>
</evidence>